<dbReference type="InterPro" id="IPR013766">
    <property type="entry name" value="Thioredoxin_domain"/>
</dbReference>
<evidence type="ECO:0000313" key="14">
    <source>
        <dbReference type="Proteomes" id="UP001062223"/>
    </source>
</evidence>
<name>A0A9Q9T3K2_9MICO</name>
<dbReference type="Pfam" id="PF00578">
    <property type="entry name" value="AhpC-TSA"/>
    <property type="match status" value="1"/>
</dbReference>
<dbReference type="PROSITE" id="PS51352">
    <property type="entry name" value="THIOREDOXIN_2"/>
    <property type="match status" value="1"/>
</dbReference>
<dbReference type="PANTHER" id="PTHR42801:SF7">
    <property type="entry name" value="SLL1159 PROTEIN"/>
    <property type="match status" value="1"/>
</dbReference>
<keyword evidence="3" id="KW-0575">Peroxidase</keyword>
<dbReference type="Gene3D" id="3.40.30.10">
    <property type="entry name" value="Glutaredoxin"/>
    <property type="match status" value="1"/>
</dbReference>
<evidence type="ECO:0000256" key="4">
    <source>
        <dbReference type="ARBA" id="ARBA00022862"/>
    </source>
</evidence>
<evidence type="ECO:0000256" key="2">
    <source>
        <dbReference type="ARBA" id="ARBA00013017"/>
    </source>
</evidence>
<evidence type="ECO:0000313" key="13">
    <source>
        <dbReference type="EMBL" id="UYC80781.1"/>
    </source>
</evidence>
<keyword evidence="6" id="KW-1015">Disulfide bond</keyword>
<gene>
    <name evidence="13" type="ORF">OE229_16995</name>
</gene>
<evidence type="ECO:0000256" key="8">
    <source>
        <dbReference type="ARBA" id="ARBA00032824"/>
    </source>
</evidence>
<dbReference type="InterPro" id="IPR000866">
    <property type="entry name" value="AhpC/TSA"/>
</dbReference>
<comment type="function">
    <text evidence="1">Thiol-specific peroxidase that catalyzes the reduction of hydrogen peroxide and organic hydroperoxides to water and alcohols, respectively. Plays a role in cell protection against oxidative stress by detoxifying peroxides and as sensor of hydrogen peroxide-mediated signaling events.</text>
</comment>
<dbReference type="GO" id="GO:0045454">
    <property type="term" value="P:cell redox homeostasis"/>
    <property type="evidence" value="ECO:0007669"/>
    <property type="project" value="TreeGrafter"/>
</dbReference>
<dbReference type="EMBL" id="CP106879">
    <property type="protein sequence ID" value="UYC80781.1"/>
    <property type="molecule type" value="Genomic_DNA"/>
</dbReference>
<protein>
    <recommendedName>
        <fullName evidence="2">thioredoxin-dependent peroxiredoxin</fullName>
        <ecNumber evidence="2">1.11.1.24</ecNumber>
    </recommendedName>
    <alternativeName>
        <fullName evidence="10">Bacterioferritin comigratory protein</fullName>
    </alternativeName>
    <alternativeName>
        <fullName evidence="8">Thioredoxin peroxidase</fullName>
    </alternativeName>
</protein>
<dbReference type="EC" id="1.11.1.24" evidence="2"/>
<dbReference type="GO" id="GO:0034599">
    <property type="term" value="P:cellular response to oxidative stress"/>
    <property type="evidence" value="ECO:0007669"/>
    <property type="project" value="TreeGrafter"/>
</dbReference>
<reference evidence="13" key="1">
    <citation type="submission" date="2022-09" db="EMBL/GenBank/DDBJ databases">
        <title>Taxonomy of Curtobacterium flaccumfaciens.</title>
        <authorList>
            <person name="Osdaghi E."/>
            <person name="Taghavi S.M."/>
            <person name="Hamidizade M."/>
            <person name="Abachi H."/>
            <person name="Fazliarab A."/>
            <person name="Baeyen S."/>
            <person name="Portier P."/>
            <person name="Van Vaerenbergh J."/>
            <person name="Jacques M.-A."/>
        </authorList>
    </citation>
    <scope>NUCLEOTIDE SEQUENCE</scope>
    <source>
        <strain evidence="13">AGQB46</strain>
    </source>
</reference>
<keyword evidence="4" id="KW-0049">Antioxidant</keyword>
<evidence type="ECO:0000256" key="1">
    <source>
        <dbReference type="ARBA" id="ARBA00003330"/>
    </source>
</evidence>
<evidence type="ECO:0000256" key="10">
    <source>
        <dbReference type="ARBA" id="ARBA00041373"/>
    </source>
</evidence>
<accession>A0A9Q9T3K2</accession>
<dbReference type="GO" id="GO:0005737">
    <property type="term" value="C:cytoplasm"/>
    <property type="evidence" value="ECO:0007669"/>
    <property type="project" value="TreeGrafter"/>
</dbReference>
<evidence type="ECO:0000256" key="5">
    <source>
        <dbReference type="ARBA" id="ARBA00023002"/>
    </source>
</evidence>
<dbReference type="AlphaFoldDB" id="A0A9Q9T3K2"/>
<dbReference type="InterPro" id="IPR050924">
    <property type="entry name" value="Peroxiredoxin_BCP/PrxQ"/>
</dbReference>
<dbReference type="CDD" id="cd02970">
    <property type="entry name" value="PRX_like2"/>
    <property type="match status" value="1"/>
</dbReference>
<organism evidence="13 14">
    <name type="scientific">Curtobacterium poinsettiae</name>
    <dbReference type="NCBI Taxonomy" id="159612"/>
    <lineage>
        <taxon>Bacteria</taxon>
        <taxon>Bacillati</taxon>
        <taxon>Actinomycetota</taxon>
        <taxon>Actinomycetes</taxon>
        <taxon>Micrococcales</taxon>
        <taxon>Microbacteriaceae</taxon>
        <taxon>Curtobacterium</taxon>
    </lineage>
</organism>
<feature type="domain" description="Thioredoxin" evidence="12">
    <location>
        <begin position="46"/>
        <end position="220"/>
    </location>
</feature>
<keyword evidence="5" id="KW-0560">Oxidoreductase</keyword>
<dbReference type="Proteomes" id="UP001062223">
    <property type="component" value="Chromosome"/>
</dbReference>
<dbReference type="KEGG" id="cpoi:OE229_16995"/>
<evidence type="ECO:0000256" key="7">
    <source>
        <dbReference type="ARBA" id="ARBA00023284"/>
    </source>
</evidence>
<evidence type="ECO:0000256" key="9">
    <source>
        <dbReference type="ARBA" id="ARBA00038489"/>
    </source>
</evidence>
<dbReference type="InterPro" id="IPR036249">
    <property type="entry name" value="Thioredoxin-like_sf"/>
</dbReference>
<comment type="similarity">
    <text evidence="9">Belongs to the peroxiredoxin family. BCP/PrxQ subfamily.</text>
</comment>
<evidence type="ECO:0000256" key="11">
    <source>
        <dbReference type="ARBA" id="ARBA00049091"/>
    </source>
</evidence>
<proteinExistence type="inferred from homology"/>
<dbReference type="RefSeq" id="WP_209135627.1">
    <property type="nucleotide sequence ID" value="NZ_CP106879.1"/>
</dbReference>
<dbReference type="GO" id="GO:0008379">
    <property type="term" value="F:thioredoxin peroxidase activity"/>
    <property type="evidence" value="ECO:0007669"/>
    <property type="project" value="TreeGrafter"/>
</dbReference>
<keyword evidence="7" id="KW-0676">Redox-active center</keyword>
<sequence length="227" mass="24048">MPQETIARRVDEFNVGFTAQIGPELSTVFDREQADLRAAGVPVAALGEGDSAPDAELLDATGSATSLRQIRGGAPTVLVFYRGAWCPYCNLTLRTYQQELLPALQDRGAQLVAVSPQTPEGTEQAIANGELAFPVLSDPENALAGRFGVVTAPSTEARAAHAQLGFDVADSNADGTAAIPFPSVFVIDEDGVVRFADVHVDYTSRTEVATVLDALDSLDSLEVERTQ</sequence>
<evidence type="ECO:0000259" key="12">
    <source>
        <dbReference type="PROSITE" id="PS51352"/>
    </source>
</evidence>
<evidence type="ECO:0000256" key="3">
    <source>
        <dbReference type="ARBA" id="ARBA00022559"/>
    </source>
</evidence>
<comment type="catalytic activity">
    <reaction evidence="11">
        <text>a hydroperoxide + [thioredoxin]-dithiol = an alcohol + [thioredoxin]-disulfide + H2O</text>
        <dbReference type="Rhea" id="RHEA:62620"/>
        <dbReference type="Rhea" id="RHEA-COMP:10698"/>
        <dbReference type="Rhea" id="RHEA-COMP:10700"/>
        <dbReference type="ChEBI" id="CHEBI:15377"/>
        <dbReference type="ChEBI" id="CHEBI:29950"/>
        <dbReference type="ChEBI" id="CHEBI:30879"/>
        <dbReference type="ChEBI" id="CHEBI:35924"/>
        <dbReference type="ChEBI" id="CHEBI:50058"/>
        <dbReference type="EC" id="1.11.1.24"/>
    </reaction>
</comment>
<dbReference type="SUPFAM" id="SSF52833">
    <property type="entry name" value="Thioredoxin-like"/>
    <property type="match status" value="1"/>
</dbReference>
<evidence type="ECO:0000256" key="6">
    <source>
        <dbReference type="ARBA" id="ARBA00023157"/>
    </source>
</evidence>
<dbReference type="PANTHER" id="PTHR42801">
    <property type="entry name" value="THIOREDOXIN-DEPENDENT PEROXIDE REDUCTASE"/>
    <property type="match status" value="1"/>
</dbReference>